<proteinExistence type="predicted"/>
<evidence type="ECO:0000313" key="3">
    <source>
        <dbReference type="Proteomes" id="UP000319462"/>
    </source>
</evidence>
<feature type="compositionally biased region" description="Low complexity" evidence="1">
    <location>
        <begin position="71"/>
        <end position="80"/>
    </location>
</feature>
<name>A0A3P3YXX4_LEIBR</name>
<dbReference type="Proteomes" id="UP000319462">
    <property type="component" value="Chromosome 5"/>
</dbReference>
<evidence type="ECO:0000256" key="1">
    <source>
        <dbReference type="SAM" id="MobiDB-lite"/>
    </source>
</evidence>
<organism evidence="2 3">
    <name type="scientific">Leishmania braziliensis MHOM/BR/75/M2904</name>
    <dbReference type="NCBI Taxonomy" id="420245"/>
    <lineage>
        <taxon>Eukaryota</taxon>
        <taxon>Discoba</taxon>
        <taxon>Euglenozoa</taxon>
        <taxon>Kinetoplastea</taxon>
        <taxon>Metakinetoplastina</taxon>
        <taxon>Trypanosomatida</taxon>
        <taxon>Trypanosomatidae</taxon>
        <taxon>Leishmaniinae</taxon>
        <taxon>Leishmania</taxon>
        <taxon>Leishmania braziliensis species complex</taxon>
    </lineage>
</organism>
<dbReference type="AlphaFoldDB" id="A0A3P3YXX4"/>
<feature type="region of interest" description="Disordered" evidence="1">
    <location>
        <begin position="71"/>
        <end position="96"/>
    </location>
</feature>
<dbReference type="EMBL" id="LS997604">
    <property type="protein sequence ID" value="SYZ62825.1"/>
    <property type="molecule type" value="Genomic_DNA"/>
</dbReference>
<feature type="region of interest" description="Disordered" evidence="1">
    <location>
        <begin position="1"/>
        <end position="29"/>
    </location>
</feature>
<evidence type="ECO:0000313" key="2">
    <source>
        <dbReference type="EMBL" id="SYZ62825.1"/>
    </source>
</evidence>
<accession>A0A3P3YXX4</accession>
<feature type="compositionally biased region" description="Polar residues" evidence="1">
    <location>
        <begin position="12"/>
        <end position="21"/>
    </location>
</feature>
<gene>
    <name evidence="2" type="ORF">LBRM2904_05.1550</name>
</gene>
<sequence>MAVRQHRCPASLTGQGVAQKSSENEGHTAVSAVASLSTHNAPAAVSASADTPSLDTARALLLTAAQGAAAAASPASGARGATHRPQGNRLGHRRGHTSCGVRVRTWEHVARPQRPRIARHVRCGVRVRAWEHIAWLQRPRIALLSAQAYAPESLDPEFPSLALSEADFSSREYSPAVASESSTAQPTSAIGALLLTAAQGAAAATSPASGARGATHRPQRHHLRGWRRLVCCGLSPYALHPPVSPSCCYPPFAR</sequence>
<reference evidence="2 3" key="1">
    <citation type="submission" date="2018-09" db="EMBL/GenBank/DDBJ databases">
        <authorList>
            <person name="Peiro R."/>
            <person name="Begona"/>
            <person name="Cbmso G."/>
            <person name="Lopez M."/>
            <person name="Gonzalez S."/>
        </authorList>
    </citation>
    <scope>NUCLEOTIDE SEQUENCE [LARGE SCALE GENOMIC DNA]</scope>
</reference>
<protein>
    <submittedName>
        <fullName evidence="2">Hypothetical_protein</fullName>
    </submittedName>
</protein>